<dbReference type="PROSITE" id="PS50935">
    <property type="entry name" value="SSB"/>
    <property type="match status" value="1"/>
</dbReference>
<dbReference type="RefSeq" id="WP_018026998.1">
    <property type="nucleotide sequence ID" value="NZ_JRNI01000027.1"/>
</dbReference>
<dbReference type="GO" id="GO:0003697">
    <property type="term" value="F:single-stranded DNA binding"/>
    <property type="evidence" value="ECO:0007669"/>
    <property type="project" value="UniProtKB-UniRule"/>
</dbReference>
<dbReference type="CDD" id="cd04496">
    <property type="entry name" value="SSB_OBF"/>
    <property type="match status" value="1"/>
</dbReference>
<dbReference type="AlphaFoldDB" id="A0A096AI23"/>
<sequence>MTSCINEVVLMGNLGHQPELRYFQDGKPHLRVSLATTEKWRDRSNGALLSDTQWHTVLFKGALAKRVSDYMDVGDKLWLRGRIKNRQYTDDEGVVRTICEVHARELKMIWSKNRSQAMESEAIEFEDGISEFFENEESSPFAEDAQESVN</sequence>
<evidence type="ECO:0000313" key="5">
    <source>
        <dbReference type="Proteomes" id="UP000029629"/>
    </source>
</evidence>
<dbReference type="PANTHER" id="PTHR10302">
    <property type="entry name" value="SINGLE-STRANDED DNA-BINDING PROTEIN"/>
    <property type="match status" value="1"/>
</dbReference>
<dbReference type="GO" id="GO:0006260">
    <property type="term" value="P:DNA replication"/>
    <property type="evidence" value="ECO:0007669"/>
    <property type="project" value="InterPro"/>
</dbReference>
<gene>
    <name evidence="4" type="ORF">HMPREF2130_07100</name>
</gene>
<keyword evidence="1 2" id="KW-0238">DNA-binding</keyword>
<dbReference type="InterPro" id="IPR011344">
    <property type="entry name" value="ssDNA-bd"/>
</dbReference>
<proteinExistence type="inferred from homology"/>
<dbReference type="SUPFAM" id="SSF50249">
    <property type="entry name" value="Nucleic acid-binding proteins"/>
    <property type="match status" value="1"/>
</dbReference>
<dbReference type="Gene3D" id="2.40.50.140">
    <property type="entry name" value="Nucleic acid-binding proteins"/>
    <property type="match status" value="1"/>
</dbReference>
<dbReference type="InterPro" id="IPR000424">
    <property type="entry name" value="Primosome_PriB/ssb"/>
</dbReference>
<dbReference type="Proteomes" id="UP000029629">
    <property type="component" value="Unassembled WGS sequence"/>
</dbReference>
<comment type="subunit">
    <text evidence="2">Homotetramer.</text>
</comment>
<reference evidence="4 5" key="1">
    <citation type="submission" date="2014-07" db="EMBL/GenBank/DDBJ databases">
        <authorList>
            <person name="McCorrison J."/>
            <person name="Sanka R."/>
            <person name="Torralba M."/>
            <person name="Gillis M."/>
            <person name="Haft D.H."/>
            <person name="Methe B."/>
            <person name="Sutton G."/>
            <person name="Nelson K.E."/>
        </authorList>
    </citation>
    <scope>NUCLEOTIDE SEQUENCE [LARGE SCALE GENOMIC DNA]</scope>
    <source>
        <strain evidence="4 5">DNF00040</strain>
    </source>
</reference>
<evidence type="ECO:0000313" key="4">
    <source>
        <dbReference type="EMBL" id="KGF30327.1"/>
    </source>
</evidence>
<dbReference type="eggNOG" id="COG0629">
    <property type="taxonomic scope" value="Bacteria"/>
</dbReference>
<evidence type="ECO:0000256" key="1">
    <source>
        <dbReference type="ARBA" id="ARBA00023125"/>
    </source>
</evidence>
<keyword evidence="5" id="KW-1185">Reference proteome</keyword>
<dbReference type="EMBL" id="JRNI01000027">
    <property type="protein sequence ID" value="KGF30327.1"/>
    <property type="molecule type" value="Genomic_DNA"/>
</dbReference>
<dbReference type="OrthoDB" id="8684936at2"/>
<dbReference type="InterPro" id="IPR012340">
    <property type="entry name" value="NA-bd_OB-fold"/>
</dbReference>
<dbReference type="NCBIfam" id="TIGR00621">
    <property type="entry name" value="ssb"/>
    <property type="match status" value="1"/>
</dbReference>
<accession>A0A096AI23</accession>
<dbReference type="HAMAP" id="MF_00984">
    <property type="entry name" value="SSB"/>
    <property type="match status" value="1"/>
</dbReference>
<name>A0A096AI23_9BURK</name>
<organism evidence="4 5">
    <name type="scientific">Oligella urethralis DNF00040</name>
    <dbReference type="NCBI Taxonomy" id="1401065"/>
    <lineage>
        <taxon>Bacteria</taxon>
        <taxon>Pseudomonadati</taxon>
        <taxon>Pseudomonadota</taxon>
        <taxon>Betaproteobacteria</taxon>
        <taxon>Burkholderiales</taxon>
        <taxon>Alcaligenaceae</taxon>
        <taxon>Oligella</taxon>
    </lineage>
</organism>
<comment type="caution">
    <text evidence="4">The sequence shown here is derived from an EMBL/GenBank/DDBJ whole genome shotgun (WGS) entry which is preliminary data.</text>
</comment>
<dbReference type="Pfam" id="PF00436">
    <property type="entry name" value="SSB"/>
    <property type="match status" value="1"/>
</dbReference>
<protein>
    <recommendedName>
        <fullName evidence="2 3">Single-stranded DNA-binding protein</fullName>
        <shortName evidence="2">SSB</shortName>
    </recommendedName>
</protein>
<evidence type="ECO:0000256" key="2">
    <source>
        <dbReference type="HAMAP-Rule" id="MF_00984"/>
    </source>
</evidence>
<dbReference type="GO" id="GO:0009295">
    <property type="term" value="C:nucleoid"/>
    <property type="evidence" value="ECO:0007669"/>
    <property type="project" value="TreeGrafter"/>
</dbReference>
<comment type="caution">
    <text evidence="2">Lacks conserved residue(s) required for the propagation of feature annotation.</text>
</comment>
<dbReference type="PANTHER" id="PTHR10302:SF27">
    <property type="entry name" value="SINGLE-STRANDED DNA-BINDING PROTEIN"/>
    <property type="match status" value="1"/>
</dbReference>
<dbReference type="GeneID" id="93427646"/>
<evidence type="ECO:0000256" key="3">
    <source>
        <dbReference type="RuleBase" id="RU000524"/>
    </source>
</evidence>